<keyword evidence="1" id="KW-0812">Transmembrane</keyword>
<name>A0A554W5Z1_9BURK</name>
<dbReference type="Proteomes" id="UP000315736">
    <property type="component" value="Unassembled WGS sequence"/>
</dbReference>
<reference evidence="2 3" key="1">
    <citation type="submission" date="2019-07" db="EMBL/GenBank/DDBJ databases">
        <title>Tepidimonas alkaliphilus YIM 72238 draft genome.</title>
        <authorList>
            <person name="Da Costa M.S."/>
            <person name="Froufe H.J.C."/>
            <person name="Egas C."/>
            <person name="Albuquerque L."/>
        </authorList>
    </citation>
    <scope>NUCLEOTIDE SEQUENCE [LARGE SCALE GENOMIC DNA]</scope>
    <source>
        <strain evidence="2 3">YIM 72238</strain>
    </source>
</reference>
<accession>A0A554W5Z1</accession>
<protein>
    <submittedName>
        <fullName evidence="2">Uncharacterized protein</fullName>
    </submittedName>
</protein>
<keyword evidence="3" id="KW-1185">Reference proteome</keyword>
<dbReference type="RefSeq" id="WP_143890766.1">
    <property type="nucleotide sequence ID" value="NZ_VJNB01000009.1"/>
</dbReference>
<dbReference type="EMBL" id="VJNB01000009">
    <property type="protein sequence ID" value="TSE18982.1"/>
    <property type="molecule type" value="Genomic_DNA"/>
</dbReference>
<comment type="caution">
    <text evidence="2">The sequence shown here is derived from an EMBL/GenBank/DDBJ whole genome shotgun (WGS) entry which is preliminary data.</text>
</comment>
<evidence type="ECO:0000313" key="2">
    <source>
        <dbReference type="EMBL" id="TSE18982.1"/>
    </source>
</evidence>
<keyword evidence="1" id="KW-0472">Membrane</keyword>
<organism evidence="2 3">
    <name type="scientific">Tepidimonas alkaliphilus</name>
    <dbReference type="NCBI Taxonomy" id="2588942"/>
    <lineage>
        <taxon>Bacteria</taxon>
        <taxon>Pseudomonadati</taxon>
        <taxon>Pseudomonadota</taxon>
        <taxon>Betaproteobacteria</taxon>
        <taxon>Burkholderiales</taxon>
        <taxon>Tepidimonas</taxon>
    </lineage>
</organism>
<evidence type="ECO:0000313" key="3">
    <source>
        <dbReference type="Proteomes" id="UP000315736"/>
    </source>
</evidence>
<evidence type="ECO:0000256" key="1">
    <source>
        <dbReference type="SAM" id="Phobius"/>
    </source>
</evidence>
<dbReference type="OrthoDB" id="9993810at2"/>
<dbReference type="AlphaFoldDB" id="A0A554W5Z1"/>
<feature type="transmembrane region" description="Helical" evidence="1">
    <location>
        <begin position="32"/>
        <end position="54"/>
    </location>
</feature>
<gene>
    <name evidence="2" type="ORF">Talka_01745</name>
</gene>
<keyword evidence="1" id="KW-1133">Transmembrane helix</keyword>
<sequence length="87" mass="9812">MAGKGYHDGGLGGKLRADLREWWPRLGPQVDGAPFAVLFLMLQSVILSACMHYPRADQDPERAREMAPYIRYAVQVILGIEEREKAQ</sequence>
<proteinExistence type="predicted"/>